<dbReference type="Proteomes" id="UP001501468">
    <property type="component" value="Unassembled WGS sequence"/>
</dbReference>
<reference evidence="3" key="1">
    <citation type="journal article" date="2019" name="Int. J. Syst. Evol. Microbiol.">
        <title>The Global Catalogue of Microorganisms (GCM) 10K type strain sequencing project: providing services to taxonomists for standard genome sequencing and annotation.</title>
        <authorList>
            <consortium name="The Broad Institute Genomics Platform"/>
            <consortium name="The Broad Institute Genome Sequencing Center for Infectious Disease"/>
            <person name="Wu L."/>
            <person name="Ma J."/>
        </authorList>
    </citation>
    <scope>NUCLEOTIDE SEQUENCE [LARGE SCALE GENOMIC DNA]</scope>
    <source>
        <strain evidence="3">JCM 17125</strain>
    </source>
</reference>
<dbReference type="EMBL" id="BAABDC010000001">
    <property type="protein sequence ID" value="GAA3696376.1"/>
    <property type="molecule type" value="Genomic_DNA"/>
</dbReference>
<proteinExistence type="predicted"/>
<comment type="caution">
    <text evidence="2">The sequence shown here is derived from an EMBL/GenBank/DDBJ whole genome shotgun (WGS) entry which is preliminary data.</text>
</comment>
<dbReference type="RefSeq" id="WP_344942683.1">
    <property type="nucleotide sequence ID" value="NZ_BAABDC010000001.1"/>
</dbReference>
<keyword evidence="3" id="KW-1185">Reference proteome</keyword>
<accession>A0ABP7CU10</accession>
<feature type="compositionally biased region" description="Polar residues" evidence="1">
    <location>
        <begin position="26"/>
        <end position="36"/>
    </location>
</feature>
<feature type="region of interest" description="Disordered" evidence="1">
    <location>
        <begin position="26"/>
        <end position="62"/>
    </location>
</feature>
<protein>
    <recommendedName>
        <fullName evidence="4">LPXTG cell wall anchor domain-containing protein</fullName>
    </recommendedName>
</protein>
<evidence type="ECO:0000256" key="1">
    <source>
        <dbReference type="SAM" id="MobiDB-lite"/>
    </source>
</evidence>
<evidence type="ECO:0000313" key="3">
    <source>
        <dbReference type="Proteomes" id="UP001501468"/>
    </source>
</evidence>
<sequence>MLKRLALIGGAVAGIVLLRKKAKQQQAEQDLWTQATDDVHAPVSTPVPAPAPAADDEGPTSV</sequence>
<evidence type="ECO:0000313" key="2">
    <source>
        <dbReference type="EMBL" id="GAA3696376.1"/>
    </source>
</evidence>
<dbReference type="NCBIfam" id="NF038356">
    <property type="entry name" value="actino_DLW39"/>
    <property type="match status" value="1"/>
</dbReference>
<dbReference type="InterPro" id="IPR047990">
    <property type="entry name" value="DLW39-like"/>
</dbReference>
<evidence type="ECO:0008006" key="4">
    <source>
        <dbReference type="Google" id="ProtNLM"/>
    </source>
</evidence>
<organism evidence="2 3">
    <name type="scientific">Terrabacter ginsenosidimutans</name>
    <dbReference type="NCBI Taxonomy" id="490575"/>
    <lineage>
        <taxon>Bacteria</taxon>
        <taxon>Bacillati</taxon>
        <taxon>Actinomycetota</taxon>
        <taxon>Actinomycetes</taxon>
        <taxon>Micrococcales</taxon>
        <taxon>Intrasporangiaceae</taxon>
        <taxon>Terrabacter</taxon>
    </lineage>
</organism>
<gene>
    <name evidence="2" type="ORF">GCM10022399_11060</name>
</gene>
<name>A0ABP7CU10_9MICO</name>